<name>A0A8D8H185_CULPI</name>
<protein>
    <submittedName>
        <fullName evidence="1">(northern house mosquito) hypothetical protein</fullName>
    </submittedName>
</protein>
<reference evidence="1" key="1">
    <citation type="submission" date="2021-05" db="EMBL/GenBank/DDBJ databases">
        <authorList>
            <person name="Alioto T."/>
            <person name="Alioto T."/>
            <person name="Gomez Garrido J."/>
        </authorList>
    </citation>
    <scope>NUCLEOTIDE SEQUENCE</scope>
</reference>
<evidence type="ECO:0000313" key="1">
    <source>
        <dbReference type="EMBL" id="CAG6526196.1"/>
    </source>
</evidence>
<proteinExistence type="predicted"/>
<sequence length="375" mass="41677">MARNKVKTHVILLTTIHRQSSRHDTTVSLLPANVDRPAESSPIRVVRLNDMCLVDLDFSVNVGRIDPIAGEVLREATTRLHNLTLHRCYAVPLRRLFHRLERVTLGRDRPTNVQIIVTILQETPILFILTRLLGVHNGKIVILTNEPVAQAAVLDHAVERAIHSLALPISYVKLLVLDQKLRPGRLAGLDTRVWTVALTGEAEAILVCKVPHSFQRRTTAHRVKILVKQRDQLLVLAQRSTNSFNRWLLIPFQRNAGRLKLLENVQRPGERLHAGVAIGTLQNEGMIRANLLAVDTLGPHAPLRRTLPLVGPRIDGRGRGLTKLPAEPGALQDLRNNTLPGGRRGKCLSTGVLERDARVVAEGRWLLFGVSQACG</sequence>
<dbReference type="AlphaFoldDB" id="A0A8D8H185"/>
<dbReference type="EMBL" id="HBUE01193172">
    <property type="protein sequence ID" value="CAG6526196.1"/>
    <property type="molecule type" value="Transcribed_RNA"/>
</dbReference>
<dbReference type="EMBL" id="HBUE01299124">
    <property type="protein sequence ID" value="CAG6577906.1"/>
    <property type="molecule type" value="Transcribed_RNA"/>
</dbReference>
<organism evidence="1">
    <name type="scientific">Culex pipiens</name>
    <name type="common">House mosquito</name>
    <dbReference type="NCBI Taxonomy" id="7175"/>
    <lineage>
        <taxon>Eukaryota</taxon>
        <taxon>Metazoa</taxon>
        <taxon>Ecdysozoa</taxon>
        <taxon>Arthropoda</taxon>
        <taxon>Hexapoda</taxon>
        <taxon>Insecta</taxon>
        <taxon>Pterygota</taxon>
        <taxon>Neoptera</taxon>
        <taxon>Endopterygota</taxon>
        <taxon>Diptera</taxon>
        <taxon>Nematocera</taxon>
        <taxon>Culicoidea</taxon>
        <taxon>Culicidae</taxon>
        <taxon>Culicinae</taxon>
        <taxon>Culicini</taxon>
        <taxon>Culex</taxon>
        <taxon>Culex</taxon>
    </lineage>
</organism>
<accession>A0A8D8H185</accession>